<name>A0A6M3IHJ2_9ZZZZ</name>
<gene>
    <name evidence="3" type="ORF">MM415A03622_0007</name>
    <name evidence="2" type="ORF">MM415B01966_0021</name>
</gene>
<dbReference type="EMBL" id="MT141808">
    <property type="protein sequence ID" value="QJA70628.1"/>
    <property type="molecule type" value="Genomic_DNA"/>
</dbReference>
<evidence type="ECO:0000313" key="3">
    <source>
        <dbReference type="EMBL" id="QJA70628.1"/>
    </source>
</evidence>
<organism evidence="2">
    <name type="scientific">viral metagenome</name>
    <dbReference type="NCBI Taxonomy" id="1070528"/>
    <lineage>
        <taxon>unclassified sequences</taxon>
        <taxon>metagenomes</taxon>
        <taxon>organismal metagenomes</taxon>
    </lineage>
</organism>
<proteinExistence type="predicted"/>
<evidence type="ECO:0000313" key="2">
    <source>
        <dbReference type="EMBL" id="QJA55942.1"/>
    </source>
</evidence>
<evidence type="ECO:0000256" key="1">
    <source>
        <dbReference type="SAM" id="MobiDB-lite"/>
    </source>
</evidence>
<dbReference type="AlphaFoldDB" id="A0A6M3IHJ2"/>
<dbReference type="GO" id="GO:0003700">
    <property type="term" value="F:DNA-binding transcription factor activity"/>
    <property type="evidence" value="ECO:0007669"/>
    <property type="project" value="InterPro"/>
</dbReference>
<protein>
    <submittedName>
        <fullName evidence="2">Putative sigma-70 region domain containing protein</fullName>
    </submittedName>
</protein>
<reference evidence="2" key="1">
    <citation type="submission" date="2020-03" db="EMBL/GenBank/DDBJ databases">
        <title>The deep terrestrial virosphere.</title>
        <authorList>
            <person name="Holmfeldt K."/>
            <person name="Nilsson E."/>
            <person name="Simone D."/>
            <person name="Lopez-Fernandez M."/>
            <person name="Wu X."/>
            <person name="de Brujin I."/>
            <person name="Lundin D."/>
            <person name="Andersson A."/>
            <person name="Bertilsson S."/>
            <person name="Dopson M."/>
        </authorList>
    </citation>
    <scope>NUCLEOTIDE SEQUENCE</scope>
    <source>
        <strain evidence="3">MM415A03622</strain>
        <strain evidence="2">MM415B01966</strain>
    </source>
</reference>
<accession>A0A6M3IHJ2</accession>
<feature type="region of interest" description="Disordered" evidence="1">
    <location>
        <begin position="240"/>
        <end position="266"/>
    </location>
</feature>
<sequence>MTRILIKKNGQKKLLSKIELLKLNSYLIKSLCWKWAPSFSFDRSITNEDLEQELTMKLLSSLDHYDYEIASLTTFIVKVSKNFFINKLLFLKKDNVLVNSINGSSYTIRNGVDIGGTELSIFDLLEAEGLSPEEEMHSTELLSAVRKELTSTTYTPNRFKIKHKTFCRLLFDTLYEPNDKFVKDIIFDFKCRIRAARKLRLKIPTKVALTSESIGNHLNVDKRSVDLGLRLIKKAIHKSSNKLGENNGKKSVKKSKQKKRYPVKRK</sequence>
<dbReference type="InterPro" id="IPR013325">
    <property type="entry name" value="RNA_pol_sigma_r2"/>
</dbReference>
<dbReference type="EMBL" id="MT141190">
    <property type="protein sequence ID" value="QJA55942.1"/>
    <property type="molecule type" value="Genomic_DNA"/>
</dbReference>
<feature type="compositionally biased region" description="Basic residues" evidence="1">
    <location>
        <begin position="250"/>
        <end position="266"/>
    </location>
</feature>
<dbReference type="SUPFAM" id="SSF88946">
    <property type="entry name" value="Sigma2 domain of RNA polymerase sigma factors"/>
    <property type="match status" value="1"/>
</dbReference>
<dbReference type="GO" id="GO:0006352">
    <property type="term" value="P:DNA-templated transcription initiation"/>
    <property type="evidence" value="ECO:0007669"/>
    <property type="project" value="InterPro"/>
</dbReference>